<organism evidence="1 2">
    <name type="scientific">Willisornis vidua</name>
    <name type="common">Xingu scale-backed antbird</name>
    <dbReference type="NCBI Taxonomy" id="1566151"/>
    <lineage>
        <taxon>Eukaryota</taxon>
        <taxon>Metazoa</taxon>
        <taxon>Chordata</taxon>
        <taxon>Craniata</taxon>
        <taxon>Vertebrata</taxon>
        <taxon>Euteleostomi</taxon>
        <taxon>Archelosauria</taxon>
        <taxon>Archosauria</taxon>
        <taxon>Dinosauria</taxon>
        <taxon>Saurischia</taxon>
        <taxon>Theropoda</taxon>
        <taxon>Coelurosauria</taxon>
        <taxon>Aves</taxon>
        <taxon>Neognathae</taxon>
        <taxon>Neoaves</taxon>
        <taxon>Telluraves</taxon>
        <taxon>Australaves</taxon>
        <taxon>Passeriformes</taxon>
        <taxon>Thamnophilidae</taxon>
        <taxon>Willisornis</taxon>
    </lineage>
</organism>
<keyword evidence="2" id="KW-1185">Reference proteome</keyword>
<dbReference type="EMBL" id="WHWB01034347">
    <property type="protein sequence ID" value="KAJ7411219.1"/>
    <property type="molecule type" value="Genomic_DNA"/>
</dbReference>
<gene>
    <name evidence="1" type="ORF">WISP_103849</name>
</gene>
<reference evidence="1" key="1">
    <citation type="submission" date="2019-10" db="EMBL/GenBank/DDBJ databases">
        <authorList>
            <person name="Soares A.E.R."/>
            <person name="Aleixo A."/>
            <person name="Schneider P."/>
            <person name="Miyaki C.Y."/>
            <person name="Schneider M.P."/>
            <person name="Mello C."/>
            <person name="Vasconcelos A.T.R."/>
        </authorList>
    </citation>
    <scope>NUCLEOTIDE SEQUENCE</scope>
    <source>
        <tissue evidence="1">Muscle</tissue>
    </source>
</reference>
<protein>
    <submittedName>
        <fullName evidence="1">Uncharacterized protein</fullName>
    </submittedName>
</protein>
<dbReference type="Proteomes" id="UP001145742">
    <property type="component" value="Unassembled WGS sequence"/>
</dbReference>
<name>A0ABQ9D3K9_9PASS</name>
<sequence>MLSGSSSDPGYFQLKEGASSKPLLISATNWRYTQRRQRLLRRHESAEPEKRVYKHVPLQEIKTGGEETPNLLRGLAVLENLNLKETMATKPKRTVVASRHWQKMLRESED</sequence>
<proteinExistence type="predicted"/>
<evidence type="ECO:0000313" key="2">
    <source>
        <dbReference type="Proteomes" id="UP001145742"/>
    </source>
</evidence>
<accession>A0ABQ9D3K9</accession>
<comment type="caution">
    <text evidence="1">The sequence shown here is derived from an EMBL/GenBank/DDBJ whole genome shotgun (WGS) entry which is preliminary data.</text>
</comment>
<evidence type="ECO:0000313" key="1">
    <source>
        <dbReference type="EMBL" id="KAJ7411219.1"/>
    </source>
</evidence>